<gene>
    <name evidence="3" type="ORF">CCH79_00020908</name>
</gene>
<dbReference type="Pfam" id="PF01067">
    <property type="entry name" value="Calpain_III"/>
    <property type="match status" value="1"/>
</dbReference>
<dbReference type="Gene3D" id="2.60.120.380">
    <property type="match status" value="1"/>
</dbReference>
<proteinExistence type="predicted"/>
<organism evidence="3 4">
    <name type="scientific">Gambusia affinis</name>
    <name type="common">Western mosquitofish</name>
    <name type="synonym">Heterandria affinis</name>
    <dbReference type="NCBI Taxonomy" id="33528"/>
    <lineage>
        <taxon>Eukaryota</taxon>
        <taxon>Metazoa</taxon>
        <taxon>Chordata</taxon>
        <taxon>Craniata</taxon>
        <taxon>Vertebrata</taxon>
        <taxon>Euteleostomi</taxon>
        <taxon>Actinopterygii</taxon>
        <taxon>Neopterygii</taxon>
        <taxon>Teleostei</taxon>
        <taxon>Neoteleostei</taxon>
        <taxon>Acanthomorphata</taxon>
        <taxon>Ovalentaria</taxon>
        <taxon>Atherinomorphae</taxon>
        <taxon>Cyprinodontiformes</taxon>
        <taxon>Poeciliidae</taxon>
        <taxon>Poeciliinae</taxon>
        <taxon>Gambusia</taxon>
    </lineage>
</organism>
<protein>
    <recommendedName>
        <fullName evidence="2">Peptidase C2 calpain large subunit domain-containing protein</fullName>
    </recommendedName>
</protein>
<name>A0A315V741_GAMAF</name>
<comment type="caution">
    <text evidence="3">The sequence shown here is derived from an EMBL/GenBank/DDBJ whole genome shotgun (WGS) entry which is preliminary data.</text>
</comment>
<feature type="non-terminal residue" evidence="3">
    <location>
        <position position="1"/>
    </location>
</feature>
<dbReference type="InterPro" id="IPR022682">
    <property type="entry name" value="Calpain_domain_III"/>
</dbReference>
<keyword evidence="4" id="KW-1185">Reference proteome</keyword>
<evidence type="ECO:0000313" key="3">
    <source>
        <dbReference type="EMBL" id="PWA19196.1"/>
    </source>
</evidence>
<dbReference type="Proteomes" id="UP000250572">
    <property type="component" value="Unassembled WGS sequence"/>
</dbReference>
<feature type="domain" description="Peptidase C2 calpain large subunit" evidence="2">
    <location>
        <begin position="7"/>
        <end position="71"/>
    </location>
</feature>
<reference evidence="3 4" key="1">
    <citation type="journal article" date="2018" name="G3 (Bethesda)">
        <title>A High-Quality Reference Genome for the Invasive Mosquitofish Gambusia affinis Using a Chicago Library.</title>
        <authorList>
            <person name="Hoffberg S.L."/>
            <person name="Troendle N.J."/>
            <person name="Glenn T.C."/>
            <person name="Mahmud O."/>
            <person name="Louha S."/>
            <person name="Chalopin D."/>
            <person name="Bennetzen J.L."/>
            <person name="Mauricio R."/>
        </authorList>
    </citation>
    <scope>NUCLEOTIDE SEQUENCE [LARGE SCALE GENOMIC DNA]</scope>
    <source>
        <strain evidence="3">NE01/NJP1002.9</strain>
        <tissue evidence="3">Muscle</tissue>
    </source>
</reference>
<evidence type="ECO:0000259" key="2">
    <source>
        <dbReference type="Pfam" id="PF01067"/>
    </source>
</evidence>
<dbReference type="InterPro" id="IPR036213">
    <property type="entry name" value="Calpain_III_sf"/>
</dbReference>
<dbReference type="EMBL" id="NHOQ01002166">
    <property type="protein sequence ID" value="PWA19196.1"/>
    <property type="molecule type" value="Genomic_DNA"/>
</dbReference>
<sequence>YLFDVTKESDEVLISLQQKDRRIYRKEGQGDNLDIGFRVVKVEVNRKYRLHNMETLKTMHKSTFTPARMLWSDDLGSDKFLGQVMLSGRPDDVSHPQQLQLKNKGSKKEDNMPGKITLRILTSNELTAL</sequence>
<dbReference type="SUPFAM" id="SSF49758">
    <property type="entry name" value="Calpain large subunit, middle domain (domain III)"/>
    <property type="match status" value="1"/>
</dbReference>
<dbReference type="AlphaFoldDB" id="A0A315V741"/>
<feature type="region of interest" description="Disordered" evidence="1">
    <location>
        <begin position="89"/>
        <end position="113"/>
    </location>
</feature>
<accession>A0A315V741</accession>
<evidence type="ECO:0000313" key="4">
    <source>
        <dbReference type="Proteomes" id="UP000250572"/>
    </source>
</evidence>
<evidence type="ECO:0000256" key="1">
    <source>
        <dbReference type="SAM" id="MobiDB-lite"/>
    </source>
</evidence>